<evidence type="ECO:0000256" key="1">
    <source>
        <dbReference type="ARBA" id="ARBA00004123"/>
    </source>
</evidence>
<comment type="subcellular location">
    <subcellularLocation>
        <location evidence="1">Nucleus</location>
    </subcellularLocation>
</comment>
<organism evidence="9 10">
    <name type="scientific">Timema podura</name>
    <name type="common">Walking stick</name>
    <dbReference type="NCBI Taxonomy" id="61482"/>
    <lineage>
        <taxon>Eukaryota</taxon>
        <taxon>Metazoa</taxon>
        <taxon>Ecdysozoa</taxon>
        <taxon>Arthropoda</taxon>
        <taxon>Hexapoda</taxon>
        <taxon>Insecta</taxon>
        <taxon>Pterygota</taxon>
        <taxon>Neoptera</taxon>
        <taxon>Polyneoptera</taxon>
        <taxon>Phasmatodea</taxon>
        <taxon>Timematodea</taxon>
        <taxon>Timematoidea</taxon>
        <taxon>Timematidae</taxon>
        <taxon>Timema</taxon>
    </lineage>
</organism>
<keyword evidence="2" id="KW-0479">Metal-binding</keyword>
<dbReference type="InterPro" id="IPR036236">
    <property type="entry name" value="Znf_C2H2_sf"/>
</dbReference>
<evidence type="ECO:0000259" key="8">
    <source>
        <dbReference type="PROSITE" id="PS50157"/>
    </source>
</evidence>
<dbReference type="PANTHER" id="PTHR24394">
    <property type="entry name" value="ZINC FINGER PROTEIN"/>
    <property type="match status" value="1"/>
</dbReference>
<dbReference type="EMBL" id="CAJPIN010003375">
    <property type="protein sequence ID" value="CAG2056104.1"/>
    <property type="molecule type" value="Genomic_DNA"/>
</dbReference>
<evidence type="ECO:0000256" key="7">
    <source>
        <dbReference type="PROSITE-ProRule" id="PRU00042"/>
    </source>
</evidence>
<gene>
    <name evidence="9" type="ORF">TPAB3V08_LOCUS3100</name>
</gene>
<keyword evidence="10" id="KW-1185">Reference proteome</keyword>
<keyword evidence="3" id="KW-0677">Repeat</keyword>
<reference evidence="9" key="1">
    <citation type="submission" date="2021-03" db="EMBL/GenBank/DDBJ databases">
        <authorList>
            <person name="Tran Van P."/>
        </authorList>
    </citation>
    <scope>NUCLEOTIDE SEQUENCE</scope>
</reference>
<sequence>PRPFQTFAPPSPLSPLIPQSSEKAAAYLLDKEETERAGSAARVNNESAPVPMLNNNLVTIATKIWISLNTYYFHRVDLIGSGTFNGSRRSRSDRLMALLAIVGGANQIGLWNSSDSRRSRSDRLVALLAIVGGADQIGSFSSKSAVSAHLKAVHFGERPFVCDQCGHSFTSKGILQEHLTIHSDDTPFKCSQCRKRRLYLDIMFFELKNYTSTSGVSGSIPVSSFKTKYRLKIHADTHRETPYQCPVCPLQLNTRRTLRMHLVVHRDTKAYQCATCGKAFRRAKDLKLVHPGYITPRVPCPHWVSNRTLDLIVPRSARSPAGAGIPLSATWGGAVPEISFHLLPTISPPIDLQLT</sequence>
<evidence type="ECO:0000256" key="5">
    <source>
        <dbReference type="ARBA" id="ARBA00022833"/>
    </source>
</evidence>
<evidence type="ECO:0000256" key="2">
    <source>
        <dbReference type="ARBA" id="ARBA00022723"/>
    </source>
</evidence>
<evidence type="ECO:0000256" key="3">
    <source>
        <dbReference type="ARBA" id="ARBA00022737"/>
    </source>
</evidence>
<protein>
    <recommendedName>
        <fullName evidence="8">C2H2-type domain-containing protein</fullName>
    </recommendedName>
</protein>
<accession>A0ABN7NNX7</accession>
<dbReference type="PROSITE" id="PS00028">
    <property type="entry name" value="ZINC_FINGER_C2H2_1"/>
    <property type="match status" value="2"/>
</dbReference>
<keyword evidence="5" id="KW-0862">Zinc</keyword>
<evidence type="ECO:0000313" key="10">
    <source>
        <dbReference type="Proteomes" id="UP001153148"/>
    </source>
</evidence>
<feature type="non-terminal residue" evidence="9">
    <location>
        <position position="1"/>
    </location>
</feature>
<feature type="non-terminal residue" evidence="9">
    <location>
        <position position="355"/>
    </location>
</feature>
<dbReference type="Proteomes" id="UP001153148">
    <property type="component" value="Unassembled WGS sequence"/>
</dbReference>
<dbReference type="SUPFAM" id="SSF57667">
    <property type="entry name" value="beta-beta-alpha zinc fingers"/>
    <property type="match status" value="2"/>
</dbReference>
<dbReference type="PROSITE" id="PS50157">
    <property type="entry name" value="ZINC_FINGER_C2H2_2"/>
    <property type="match status" value="2"/>
</dbReference>
<dbReference type="Gene3D" id="3.30.160.60">
    <property type="entry name" value="Classic Zinc Finger"/>
    <property type="match status" value="2"/>
</dbReference>
<evidence type="ECO:0000313" key="9">
    <source>
        <dbReference type="EMBL" id="CAG2056104.1"/>
    </source>
</evidence>
<feature type="domain" description="C2H2-type" evidence="8">
    <location>
        <begin position="160"/>
        <end position="187"/>
    </location>
</feature>
<keyword evidence="4 7" id="KW-0863">Zinc-finger</keyword>
<dbReference type="Pfam" id="PF00096">
    <property type="entry name" value="zf-C2H2"/>
    <property type="match status" value="1"/>
</dbReference>
<keyword evidence="6" id="KW-0539">Nucleus</keyword>
<name>A0ABN7NNX7_TIMPD</name>
<dbReference type="SMART" id="SM00355">
    <property type="entry name" value="ZnF_C2H2"/>
    <property type="match status" value="3"/>
</dbReference>
<dbReference type="InterPro" id="IPR013087">
    <property type="entry name" value="Znf_C2H2_type"/>
</dbReference>
<feature type="domain" description="C2H2-type" evidence="8">
    <location>
        <begin position="243"/>
        <end position="270"/>
    </location>
</feature>
<evidence type="ECO:0000256" key="4">
    <source>
        <dbReference type="ARBA" id="ARBA00022771"/>
    </source>
</evidence>
<dbReference type="PANTHER" id="PTHR24394:SF29">
    <property type="entry name" value="MYONEURIN"/>
    <property type="match status" value="1"/>
</dbReference>
<evidence type="ECO:0000256" key="6">
    <source>
        <dbReference type="ARBA" id="ARBA00023242"/>
    </source>
</evidence>
<proteinExistence type="predicted"/>
<comment type="caution">
    <text evidence="9">The sequence shown here is derived from an EMBL/GenBank/DDBJ whole genome shotgun (WGS) entry which is preliminary data.</text>
</comment>